<dbReference type="Proteomes" id="UP000192284">
    <property type="component" value="Unassembled WGS sequence"/>
</dbReference>
<gene>
    <name evidence="3" type="ORF">BST12_15785</name>
</gene>
<evidence type="ECO:0000256" key="1">
    <source>
        <dbReference type="ARBA" id="ARBA00006432"/>
    </source>
</evidence>
<dbReference type="NCBIfam" id="NF005850">
    <property type="entry name" value="PRK07768.1"/>
    <property type="match status" value="1"/>
</dbReference>
<keyword evidence="3" id="KW-0436">Ligase</keyword>
<name>A0A1W9ZRR9_MYCAN</name>
<reference evidence="3 4" key="1">
    <citation type="submission" date="2017-02" db="EMBL/GenBank/DDBJ databases">
        <title>The new phylogeny of genus Mycobacterium.</title>
        <authorList>
            <person name="Tortoli E."/>
            <person name="Trovato A."/>
            <person name="Cirillo D.M."/>
        </authorList>
    </citation>
    <scope>NUCLEOTIDE SEQUENCE [LARGE SCALE GENOMIC DNA]</scope>
    <source>
        <strain evidence="3 4">DSM 45057</strain>
    </source>
</reference>
<dbReference type="InterPro" id="IPR000873">
    <property type="entry name" value="AMP-dep_synth/lig_dom"/>
</dbReference>
<keyword evidence="4" id="KW-1185">Reference proteome</keyword>
<dbReference type="InterPro" id="IPR045851">
    <property type="entry name" value="AMP-bd_C_sf"/>
</dbReference>
<comment type="caution">
    <text evidence="3">The sequence shown here is derived from an EMBL/GenBank/DDBJ whole genome shotgun (WGS) entry which is preliminary data.</text>
</comment>
<dbReference type="GO" id="GO:0006633">
    <property type="term" value="P:fatty acid biosynthetic process"/>
    <property type="evidence" value="ECO:0007669"/>
    <property type="project" value="TreeGrafter"/>
</dbReference>
<dbReference type="SUPFAM" id="SSF56801">
    <property type="entry name" value="Acetyl-CoA synthetase-like"/>
    <property type="match status" value="1"/>
</dbReference>
<dbReference type="Pfam" id="PF00501">
    <property type="entry name" value="AMP-binding"/>
    <property type="match status" value="1"/>
</dbReference>
<dbReference type="Gene3D" id="3.40.50.12780">
    <property type="entry name" value="N-terminal domain of ligase-like"/>
    <property type="match status" value="1"/>
</dbReference>
<dbReference type="AlphaFoldDB" id="A0A1W9ZRR9"/>
<accession>A0A1W9ZRR9</accession>
<dbReference type="PANTHER" id="PTHR22754:SF32">
    <property type="entry name" value="DISCO-INTERACTING PROTEIN 2"/>
    <property type="match status" value="1"/>
</dbReference>
<sequence length="542" mass="57665">MSSLIREIIAVAAATPHGLNFGPVADPKRLSWGEVHRAAVGMSNTLAANGIDRGDAVAVLAGDASDVAPLAQALWMRGAALTMLQHPTPRIDPAVWAADTVRAVRMLGASVVVVGEPFGMAVMALAAAGLTVCTVDSLRGDGPLALQPTDDSDIAMRQLTSGSTGIPKAVQISHGNLNANIEATRLAVDLVAGRSVTVSWLPLCHDMGMVGFLCVPMRLGLEAVVMRTDEFLRRPIVWAEMISKFRATVTGGPNFAYSVLARVLERADPRAIDLSSLRVAINGAEPIDPRDLKHFATVGARFGMGPGVPTPFYGLAEATLTVTAGSFLAPAVVDHVSRRRMTVADRAEPAISQAQDVQHIVCVGLPVSGTEVRITKDRNMLGPREIGTIELRGPSVAGSYRTLEGVVALAGQDGWFDTGDLGYLDEQGRLYICGRSKDLIVLAGRNLYPHDIERAAAGVEGVRKGCVVALRVDADREGFAVLAEVYDRYDEQARTQIRRDIAARVSTHVGHTPREVRLLAPGSLPKTTSGKLRRTSARALLQ</sequence>
<proteinExistence type="inferred from homology"/>
<dbReference type="GO" id="GO:0016874">
    <property type="term" value="F:ligase activity"/>
    <property type="evidence" value="ECO:0007669"/>
    <property type="project" value="UniProtKB-KW"/>
</dbReference>
<evidence type="ECO:0000259" key="2">
    <source>
        <dbReference type="Pfam" id="PF00501"/>
    </source>
</evidence>
<dbReference type="InterPro" id="IPR042099">
    <property type="entry name" value="ANL_N_sf"/>
</dbReference>
<dbReference type="GO" id="GO:0070566">
    <property type="term" value="F:adenylyltransferase activity"/>
    <property type="evidence" value="ECO:0007669"/>
    <property type="project" value="TreeGrafter"/>
</dbReference>
<dbReference type="RefSeq" id="WP_245850337.1">
    <property type="nucleotide sequence ID" value="NZ_JACKTS010000040.1"/>
</dbReference>
<evidence type="ECO:0000313" key="4">
    <source>
        <dbReference type="Proteomes" id="UP000192284"/>
    </source>
</evidence>
<dbReference type="PANTHER" id="PTHR22754">
    <property type="entry name" value="DISCO-INTERACTING PROTEIN 2 DIP2 -RELATED"/>
    <property type="match status" value="1"/>
</dbReference>
<feature type="domain" description="AMP-dependent synthetase/ligase" evidence="2">
    <location>
        <begin position="26"/>
        <end position="400"/>
    </location>
</feature>
<protein>
    <submittedName>
        <fullName evidence="3">Long-chain fatty acid--CoA ligase</fullName>
    </submittedName>
</protein>
<organism evidence="3 4">
    <name type="scientific">Mycobacterium angelicum</name>
    <dbReference type="NCBI Taxonomy" id="470074"/>
    <lineage>
        <taxon>Bacteria</taxon>
        <taxon>Bacillati</taxon>
        <taxon>Actinomycetota</taxon>
        <taxon>Actinomycetes</taxon>
        <taxon>Mycobacteriales</taxon>
        <taxon>Mycobacteriaceae</taxon>
        <taxon>Mycobacterium</taxon>
    </lineage>
</organism>
<evidence type="ECO:0000313" key="3">
    <source>
        <dbReference type="EMBL" id="ORA20226.1"/>
    </source>
</evidence>
<dbReference type="EMBL" id="MVHE01000024">
    <property type="protein sequence ID" value="ORA20226.1"/>
    <property type="molecule type" value="Genomic_DNA"/>
</dbReference>
<comment type="similarity">
    <text evidence="1">Belongs to the ATP-dependent AMP-binding enzyme family.</text>
</comment>
<dbReference type="GO" id="GO:0005886">
    <property type="term" value="C:plasma membrane"/>
    <property type="evidence" value="ECO:0007669"/>
    <property type="project" value="TreeGrafter"/>
</dbReference>
<dbReference type="Gene3D" id="3.30.300.30">
    <property type="match status" value="1"/>
</dbReference>